<evidence type="ECO:0000256" key="1">
    <source>
        <dbReference type="SAM" id="Phobius"/>
    </source>
</evidence>
<dbReference type="STRING" id="97972.A0A2V1EAE0"/>
<dbReference type="AlphaFoldDB" id="A0A2V1EAE0"/>
<keyword evidence="1" id="KW-0472">Membrane</keyword>
<proteinExistence type="predicted"/>
<keyword evidence="3" id="KW-1185">Reference proteome</keyword>
<accession>A0A2V1EAE0</accession>
<dbReference type="EMBL" id="KZ805303">
    <property type="protein sequence ID" value="PVI07598.1"/>
    <property type="molecule type" value="Genomic_DNA"/>
</dbReference>
<organism evidence="2 3">
    <name type="scientific">Periconia macrospinosa</name>
    <dbReference type="NCBI Taxonomy" id="97972"/>
    <lineage>
        <taxon>Eukaryota</taxon>
        <taxon>Fungi</taxon>
        <taxon>Dikarya</taxon>
        <taxon>Ascomycota</taxon>
        <taxon>Pezizomycotina</taxon>
        <taxon>Dothideomycetes</taxon>
        <taxon>Pleosporomycetidae</taxon>
        <taxon>Pleosporales</taxon>
        <taxon>Massarineae</taxon>
        <taxon>Periconiaceae</taxon>
        <taxon>Periconia</taxon>
    </lineage>
</organism>
<feature type="transmembrane region" description="Helical" evidence="1">
    <location>
        <begin position="30"/>
        <end position="52"/>
    </location>
</feature>
<protein>
    <submittedName>
        <fullName evidence="2">Uncharacterized protein</fullName>
    </submittedName>
</protein>
<dbReference type="OrthoDB" id="5425420at2759"/>
<reference evidence="2 3" key="1">
    <citation type="journal article" date="2018" name="Sci. Rep.">
        <title>Comparative genomics provides insights into the lifestyle and reveals functional heterogeneity of dark septate endophytic fungi.</title>
        <authorList>
            <person name="Knapp D.G."/>
            <person name="Nemeth J.B."/>
            <person name="Barry K."/>
            <person name="Hainaut M."/>
            <person name="Henrissat B."/>
            <person name="Johnson J."/>
            <person name="Kuo A."/>
            <person name="Lim J.H.P."/>
            <person name="Lipzen A."/>
            <person name="Nolan M."/>
            <person name="Ohm R.A."/>
            <person name="Tamas L."/>
            <person name="Grigoriev I.V."/>
            <person name="Spatafora J.W."/>
            <person name="Nagy L.G."/>
            <person name="Kovacs G.M."/>
        </authorList>
    </citation>
    <scope>NUCLEOTIDE SEQUENCE [LARGE SCALE GENOMIC DNA]</scope>
    <source>
        <strain evidence="2 3">DSE2036</strain>
    </source>
</reference>
<gene>
    <name evidence="2" type="ORF">DM02DRAFT_608689</name>
</gene>
<evidence type="ECO:0000313" key="3">
    <source>
        <dbReference type="Proteomes" id="UP000244855"/>
    </source>
</evidence>
<evidence type="ECO:0000313" key="2">
    <source>
        <dbReference type="EMBL" id="PVI07598.1"/>
    </source>
</evidence>
<keyword evidence="1" id="KW-0812">Transmembrane</keyword>
<dbReference type="Proteomes" id="UP000244855">
    <property type="component" value="Unassembled WGS sequence"/>
</dbReference>
<name>A0A2V1EAE0_9PLEO</name>
<keyword evidence="1" id="KW-1133">Transmembrane helix</keyword>
<sequence>MVSCLPLRILVPPNVNVSIEEPEAGQKEIFTSWALSILIVLLIVALFTNYILHTRKIQAVHETVLSIFAGTLERPSS</sequence>